<feature type="region of interest" description="Disordered" evidence="5">
    <location>
        <begin position="683"/>
        <end position="713"/>
    </location>
</feature>
<evidence type="ECO:0000313" key="8">
    <source>
        <dbReference type="Proteomes" id="UP001254813"/>
    </source>
</evidence>
<keyword evidence="4" id="KW-0411">Iron-sulfur</keyword>
<dbReference type="RefSeq" id="WP_310929620.1">
    <property type="nucleotide sequence ID" value="NZ_JAMQOQ010000004.1"/>
</dbReference>
<feature type="compositionally biased region" description="Basic and acidic residues" evidence="5">
    <location>
        <begin position="1"/>
        <end position="14"/>
    </location>
</feature>
<dbReference type="Gene3D" id="2.20.25.90">
    <property type="entry name" value="ADC-like domains"/>
    <property type="match status" value="1"/>
</dbReference>
<dbReference type="Pfam" id="PF04879">
    <property type="entry name" value="Molybdop_Fe4S4"/>
    <property type="match status" value="1"/>
</dbReference>
<dbReference type="Gene3D" id="3.40.228.10">
    <property type="entry name" value="Dimethylsulfoxide Reductase, domain 2"/>
    <property type="match status" value="1"/>
</dbReference>
<dbReference type="InterPro" id="IPR006656">
    <property type="entry name" value="Mopterin_OxRdtase"/>
</dbReference>
<dbReference type="InterPro" id="IPR006657">
    <property type="entry name" value="MoPterin_dinucl-bd_dom"/>
</dbReference>
<dbReference type="Pfam" id="PF01568">
    <property type="entry name" value="Molydop_binding"/>
    <property type="match status" value="1"/>
</dbReference>
<proteinExistence type="predicted"/>
<dbReference type="Gene3D" id="3.40.50.740">
    <property type="match status" value="1"/>
</dbReference>
<keyword evidence="2" id="KW-0479">Metal-binding</keyword>
<feature type="domain" description="4Fe-4S Mo/W bis-MGD-type" evidence="6">
    <location>
        <begin position="33"/>
        <end position="87"/>
    </location>
</feature>
<gene>
    <name evidence="7" type="ORF">NDI79_15990</name>
</gene>
<dbReference type="SUPFAM" id="SSF53706">
    <property type="entry name" value="Formate dehydrogenase/DMSO reductase, domains 1-3"/>
    <property type="match status" value="1"/>
</dbReference>
<sequence length="713" mass="75346">MSRQRAPESERGSDADVPQGTDGDATADESRRYDPVDTVCPSCSVGCGLRYSDRTGGAVGREEAPVNPEGRLCPKGIEAFDGLDENRLTEPLVRKDGELVPASWEEALDRVERELGGLVDAHGPDSLAFLGAPRCTNEENYLFAKLARTLGTNNVDNRARICHRSAVTATTRRFGCGAMTNTLEDLSEADAFLVVGSNPAAQQPIAFDGYVRPAVNDGATLVHVDPRANRTTRAADVHLAARPGTDALLVNLLVAELLELGAVDREFVEARTTGFDAFVDSFEGFDVAAGAERTGVEREEIRRVARTIADADGTAVIVGTGAEADDHRGTATVDALLNLLLLTGNVGRRGAGMNVLRGLNNEQGANDVGARPTTLPGFDPVDDSEARERVATEWGVDPSDLPTEPGLSELEAVRAFGDEVRGAYVLGENPAVTRMETQFVARKFESLDFLLVQDIAPSETVEHADVVLPGSAWAEKGGTVTNLDRQVQRMRAAASPPDSARRDIDVVRELGRRLTGTAFAAETPEGVFEELTRVNPLYAGMSYAGLESGSQRWPFPEGATEGVGVLHRDRFANGEKRAPLLPVDAGDGDGTDGKDAAAGGDSLAGLVVLTRTRLNEGGSGADDGDAPELLVHPDDAAARGVRDGTRVVLDGAEAVEAVASLSGDVREGAVFLDAEWADRLLAGRESRSVEVRTADSESDSGSDSGTDPTPASN</sequence>
<dbReference type="PROSITE" id="PS51669">
    <property type="entry name" value="4FE4S_MOW_BIS_MGD"/>
    <property type="match status" value="1"/>
</dbReference>
<evidence type="ECO:0000256" key="5">
    <source>
        <dbReference type="SAM" id="MobiDB-lite"/>
    </source>
</evidence>
<feature type="compositionally biased region" description="Basic and acidic residues" evidence="5">
    <location>
        <begin position="683"/>
        <end position="695"/>
    </location>
</feature>
<dbReference type="Gene3D" id="2.40.40.20">
    <property type="match status" value="1"/>
</dbReference>
<dbReference type="PANTHER" id="PTHR43105">
    <property type="entry name" value="RESPIRATORY NITRATE REDUCTASE"/>
    <property type="match status" value="1"/>
</dbReference>
<dbReference type="InterPro" id="IPR050123">
    <property type="entry name" value="Prok_molybdopt-oxidoreductase"/>
</dbReference>
<evidence type="ECO:0000256" key="3">
    <source>
        <dbReference type="ARBA" id="ARBA00023004"/>
    </source>
</evidence>
<comment type="caution">
    <text evidence="7">The sequence shown here is derived from an EMBL/GenBank/DDBJ whole genome shotgun (WGS) entry which is preliminary data.</text>
</comment>
<evidence type="ECO:0000256" key="1">
    <source>
        <dbReference type="ARBA" id="ARBA00022485"/>
    </source>
</evidence>
<keyword evidence="8" id="KW-1185">Reference proteome</keyword>
<evidence type="ECO:0000256" key="2">
    <source>
        <dbReference type="ARBA" id="ARBA00022723"/>
    </source>
</evidence>
<feature type="region of interest" description="Disordered" evidence="5">
    <location>
        <begin position="1"/>
        <end position="35"/>
    </location>
</feature>
<feature type="region of interest" description="Disordered" evidence="5">
    <location>
        <begin position="364"/>
        <end position="383"/>
    </location>
</feature>
<protein>
    <submittedName>
        <fullName evidence="7">Molybdopterin-dependent oxidoreductase</fullName>
    </submittedName>
</protein>
<evidence type="ECO:0000256" key="4">
    <source>
        <dbReference type="ARBA" id="ARBA00023014"/>
    </source>
</evidence>
<evidence type="ECO:0000259" key="6">
    <source>
        <dbReference type="PROSITE" id="PS51669"/>
    </source>
</evidence>
<evidence type="ECO:0000313" key="7">
    <source>
        <dbReference type="EMBL" id="MDS0295675.1"/>
    </source>
</evidence>
<dbReference type="EMBL" id="JAMQOQ010000004">
    <property type="protein sequence ID" value="MDS0295675.1"/>
    <property type="molecule type" value="Genomic_DNA"/>
</dbReference>
<keyword evidence="1" id="KW-0004">4Fe-4S</keyword>
<dbReference type="SUPFAM" id="SSF50692">
    <property type="entry name" value="ADC-like"/>
    <property type="match status" value="1"/>
</dbReference>
<dbReference type="Pfam" id="PF00384">
    <property type="entry name" value="Molybdopterin"/>
    <property type="match status" value="1"/>
</dbReference>
<organism evidence="7 8">
    <name type="scientific">Halogeometricum luteum</name>
    <dbReference type="NCBI Taxonomy" id="2950537"/>
    <lineage>
        <taxon>Archaea</taxon>
        <taxon>Methanobacteriati</taxon>
        <taxon>Methanobacteriota</taxon>
        <taxon>Stenosarchaea group</taxon>
        <taxon>Halobacteria</taxon>
        <taxon>Halobacteriales</taxon>
        <taxon>Haloferacaceae</taxon>
        <taxon>Halogeometricum</taxon>
    </lineage>
</organism>
<dbReference type="InterPro" id="IPR009010">
    <property type="entry name" value="Asp_de-COase-like_dom_sf"/>
</dbReference>
<feature type="compositionally biased region" description="Low complexity" evidence="5">
    <location>
        <begin position="699"/>
        <end position="713"/>
    </location>
</feature>
<dbReference type="Proteomes" id="UP001254813">
    <property type="component" value="Unassembled WGS sequence"/>
</dbReference>
<name>A0ABU2G4E6_9EURY</name>
<keyword evidence="3" id="KW-0408">Iron</keyword>
<feature type="region of interest" description="Disordered" evidence="5">
    <location>
        <begin position="577"/>
        <end position="597"/>
    </location>
</feature>
<reference evidence="7 8" key="1">
    <citation type="submission" date="2022-06" db="EMBL/GenBank/DDBJ databases">
        <title>Halogeometricum sp. a new haloarchaeum isolate from saline soil.</title>
        <authorList>
            <person name="Strakova D."/>
            <person name="Galisteo C."/>
            <person name="Sanchez-Porro C."/>
            <person name="Ventosa A."/>
        </authorList>
    </citation>
    <scope>NUCLEOTIDE SEQUENCE [LARGE SCALE GENOMIC DNA]</scope>
    <source>
        <strain evidence="8">S3BR25-2</strain>
    </source>
</reference>
<accession>A0ABU2G4E6</accession>
<dbReference type="InterPro" id="IPR006963">
    <property type="entry name" value="Mopterin_OxRdtase_4Fe-4S_dom"/>
</dbReference>
<dbReference type="SMART" id="SM00926">
    <property type="entry name" value="Molybdop_Fe4S4"/>
    <property type="match status" value="1"/>
</dbReference>
<dbReference type="PANTHER" id="PTHR43105:SF10">
    <property type="entry name" value="NADH-QUINONE OXIDOREDUCTASE SUBUNIT G"/>
    <property type="match status" value="1"/>
</dbReference>